<feature type="domain" description="4Fe-4S ferredoxin-type" evidence="4">
    <location>
        <begin position="1"/>
        <end position="32"/>
    </location>
</feature>
<dbReference type="SUPFAM" id="SSF54862">
    <property type="entry name" value="4Fe-4S ferredoxins"/>
    <property type="match status" value="1"/>
</dbReference>
<dbReference type="EMBL" id="ACEC01000060">
    <property type="protein sequence ID" value="EEG30561.1"/>
    <property type="molecule type" value="Genomic_DNA"/>
</dbReference>
<evidence type="ECO:0000259" key="4">
    <source>
        <dbReference type="PROSITE" id="PS51379"/>
    </source>
</evidence>
<evidence type="ECO:0000256" key="1">
    <source>
        <dbReference type="ARBA" id="ARBA00022723"/>
    </source>
</evidence>
<dbReference type="GO" id="GO:0051536">
    <property type="term" value="F:iron-sulfur cluster binding"/>
    <property type="evidence" value="ECO:0007669"/>
    <property type="project" value="UniProtKB-KW"/>
</dbReference>
<dbReference type="eggNOG" id="COG1035">
    <property type="taxonomic scope" value="Bacteria"/>
</dbReference>
<keyword evidence="6" id="KW-1185">Reference proteome</keyword>
<dbReference type="InterPro" id="IPR007525">
    <property type="entry name" value="FrhB_FdhB_C"/>
</dbReference>
<name>C0ED48_9FIRM</name>
<dbReference type="InterPro" id="IPR017896">
    <property type="entry name" value="4Fe4S_Fe-S-bd"/>
</dbReference>
<dbReference type="AlphaFoldDB" id="C0ED48"/>
<gene>
    <name evidence="5" type="ORF">CLOSTMETH_01774</name>
</gene>
<feature type="domain" description="4Fe-4S ferredoxin-type" evidence="4">
    <location>
        <begin position="37"/>
        <end position="66"/>
    </location>
</feature>
<dbReference type="STRING" id="537013.CLOSTMETH_01774"/>
<proteinExistence type="predicted"/>
<comment type="caution">
    <text evidence="5">The sequence shown here is derived from an EMBL/GenBank/DDBJ whole genome shotgun (WGS) entry which is preliminary data.</text>
</comment>
<dbReference type="GO" id="GO:0046872">
    <property type="term" value="F:metal ion binding"/>
    <property type="evidence" value="ECO:0007669"/>
    <property type="project" value="UniProtKB-KW"/>
</dbReference>
<dbReference type="Pfam" id="PF04432">
    <property type="entry name" value="FrhB_FdhB_C"/>
    <property type="match status" value="1"/>
</dbReference>
<evidence type="ECO:0000313" key="6">
    <source>
        <dbReference type="Proteomes" id="UP000003340"/>
    </source>
</evidence>
<dbReference type="PROSITE" id="PS51379">
    <property type="entry name" value="4FE4S_FER_2"/>
    <property type="match status" value="2"/>
</dbReference>
<dbReference type="Gene3D" id="3.30.70.20">
    <property type="match status" value="1"/>
</dbReference>
<dbReference type="Pfam" id="PF12838">
    <property type="entry name" value="Fer4_7"/>
    <property type="match status" value="1"/>
</dbReference>
<keyword evidence="2" id="KW-0408">Iron</keyword>
<reference evidence="5 6" key="2">
    <citation type="submission" date="2009-02" db="EMBL/GenBank/DDBJ databases">
        <title>Draft genome sequence of Clostridium methylpentosum (DSM 5476).</title>
        <authorList>
            <person name="Sudarsanam P."/>
            <person name="Ley R."/>
            <person name="Guruge J."/>
            <person name="Turnbaugh P.J."/>
            <person name="Mahowald M."/>
            <person name="Liep D."/>
            <person name="Gordon J."/>
        </authorList>
    </citation>
    <scope>NUCLEOTIDE SEQUENCE [LARGE SCALE GENOMIC DNA]</scope>
    <source>
        <strain evidence="5 6">DSM 5476</strain>
    </source>
</reference>
<sequence length="410" mass="47191">MNNINEKQDSLCTGCGACYAICPHNAISYEIGPKGFFIAHAEEDRCTHCGLCTKSCIKFSIHRDDCADLFQKSLYAAQSSNPQDLESCTSGGVAQAFSKMAVSQQRTVLGTVYDPDRQIAKTVFADTQQELEPLKGSKYLQSETAHAYRELIKDMRIHLHKQYLVFGTPCQIYGLSGILSHLGLRERAVLVDLCCHGIPSYLVWNNYLEHLKNKKGLSKIDQVVFRDKVYGWHNYTMHIRGNGKEFYECSENSLLYQAFFDNVFLNTPCLKCELRRKYSRADIRLGDFWGKDYIQRDDGVTAVFVLTQRGKEFWDSAKENLHILDQHQPEDCLAYQSLHIYNISEQLQTESIEALSKNHNLKKTMRIYRRSFPFRYHVKLAVKRASAGIPMSLRIRLKKSYQKRTSSERE</sequence>
<organism evidence="5 6">
    <name type="scientific">[Clostridium] methylpentosum DSM 5476</name>
    <dbReference type="NCBI Taxonomy" id="537013"/>
    <lineage>
        <taxon>Bacteria</taxon>
        <taxon>Bacillati</taxon>
        <taxon>Bacillota</taxon>
        <taxon>Clostridia</taxon>
        <taxon>Eubacteriales</taxon>
        <taxon>Oscillospiraceae</taxon>
        <taxon>Oscillospiraceae incertae sedis</taxon>
    </lineage>
</organism>
<dbReference type="InterPro" id="IPR017900">
    <property type="entry name" value="4Fe4S_Fe_S_CS"/>
</dbReference>
<keyword evidence="3" id="KW-0411">Iron-sulfur</keyword>
<evidence type="ECO:0000256" key="2">
    <source>
        <dbReference type="ARBA" id="ARBA00023004"/>
    </source>
</evidence>
<protein>
    <submittedName>
        <fullName evidence="5">4Fe-4S binding domain protein</fullName>
    </submittedName>
</protein>
<reference evidence="5 6" key="1">
    <citation type="submission" date="2009-01" db="EMBL/GenBank/DDBJ databases">
        <authorList>
            <person name="Fulton L."/>
            <person name="Clifton S."/>
            <person name="Fulton B."/>
            <person name="Xu J."/>
            <person name="Minx P."/>
            <person name="Pepin K.H."/>
            <person name="Johnson M."/>
            <person name="Bhonagiri V."/>
            <person name="Nash W.E."/>
            <person name="Mardis E.R."/>
            <person name="Wilson R.K."/>
        </authorList>
    </citation>
    <scope>NUCLEOTIDE SEQUENCE [LARGE SCALE GENOMIC DNA]</scope>
    <source>
        <strain evidence="5 6">DSM 5476</strain>
    </source>
</reference>
<dbReference type="Proteomes" id="UP000003340">
    <property type="component" value="Unassembled WGS sequence"/>
</dbReference>
<dbReference type="PROSITE" id="PS00198">
    <property type="entry name" value="4FE4S_FER_1"/>
    <property type="match status" value="1"/>
</dbReference>
<accession>C0ED48</accession>
<keyword evidence="1" id="KW-0479">Metal-binding</keyword>
<dbReference type="InterPro" id="IPR052977">
    <property type="entry name" value="Polyferredoxin-like_ET"/>
</dbReference>
<dbReference type="PANTHER" id="PTHR43193">
    <property type="match status" value="1"/>
</dbReference>
<evidence type="ECO:0000256" key="3">
    <source>
        <dbReference type="ARBA" id="ARBA00023014"/>
    </source>
</evidence>
<dbReference type="PANTHER" id="PTHR43193:SF2">
    <property type="entry name" value="POLYFERREDOXIN PROTEIN FWDF"/>
    <property type="match status" value="1"/>
</dbReference>
<dbReference type="HOGENOM" id="CLU_037958_1_1_9"/>
<evidence type="ECO:0000313" key="5">
    <source>
        <dbReference type="EMBL" id="EEG30561.1"/>
    </source>
</evidence>